<feature type="transmembrane region" description="Helical" evidence="6">
    <location>
        <begin position="511"/>
        <end position="530"/>
    </location>
</feature>
<keyword evidence="4 6" id="KW-1133">Transmembrane helix</keyword>
<reference evidence="7 8" key="1">
    <citation type="journal article" date="2017" name="BMC Genomics">
        <title>Genome sequencing of 39 Akkermansia muciniphila isolates reveals its population structure, genomic and functional diverisity, and global distribution in mammalian gut microbiotas.</title>
        <authorList>
            <person name="Guo X."/>
            <person name="Li S."/>
            <person name="Zhang J."/>
            <person name="Wu F."/>
            <person name="Li X."/>
            <person name="Wu D."/>
            <person name="Zhang M."/>
            <person name="Ou Z."/>
            <person name="Jie Z."/>
            <person name="Yan Q."/>
            <person name="Li P."/>
            <person name="Yi J."/>
            <person name="Peng Y."/>
        </authorList>
    </citation>
    <scope>NUCLEOTIDE SEQUENCE [LARGE SCALE GENOMIC DNA]</scope>
    <source>
        <strain evidence="7 8">GP43</strain>
    </source>
</reference>
<feature type="transmembrane region" description="Helical" evidence="6">
    <location>
        <begin position="329"/>
        <end position="347"/>
    </location>
</feature>
<comment type="caution">
    <text evidence="7">The sequence shown here is derived from an EMBL/GenBank/DDBJ whole genome shotgun (WGS) entry which is preliminary data.</text>
</comment>
<feature type="transmembrane region" description="Helical" evidence="6">
    <location>
        <begin position="481"/>
        <end position="505"/>
    </location>
</feature>
<feature type="transmembrane region" description="Helical" evidence="6">
    <location>
        <begin position="88"/>
        <end position="109"/>
    </location>
</feature>
<evidence type="ECO:0000256" key="2">
    <source>
        <dbReference type="ARBA" id="ARBA00022448"/>
    </source>
</evidence>
<organism evidence="7 8">
    <name type="scientific">Akkermansia muciniphila</name>
    <dbReference type="NCBI Taxonomy" id="239935"/>
    <lineage>
        <taxon>Bacteria</taxon>
        <taxon>Pseudomonadati</taxon>
        <taxon>Verrucomicrobiota</taxon>
        <taxon>Verrucomicrobiia</taxon>
        <taxon>Verrucomicrobiales</taxon>
        <taxon>Akkermansiaceae</taxon>
        <taxon>Akkermansia</taxon>
    </lineage>
</organism>
<protein>
    <recommendedName>
        <fullName evidence="6">Phosphate transporter</fullName>
    </recommendedName>
</protein>
<evidence type="ECO:0000256" key="6">
    <source>
        <dbReference type="RuleBase" id="RU363058"/>
    </source>
</evidence>
<keyword evidence="5 6" id="KW-0472">Membrane</keyword>
<keyword evidence="3 6" id="KW-0812">Transmembrane</keyword>
<evidence type="ECO:0000256" key="1">
    <source>
        <dbReference type="ARBA" id="ARBA00004141"/>
    </source>
</evidence>
<proteinExistence type="inferred from homology"/>
<feature type="transmembrane region" description="Helical" evidence="6">
    <location>
        <begin position="121"/>
        <end position="142"/>
    </location>
</feature>
<dbReference type="PANTHER" id="PTHR11101:SF16">
    <property type="entry name" value="PHOSPHATE TRANSPORTER"/>
    <property type="match status" value="1"/>
</dbReference>
<feature type="transmembrane region" description="Helical" evidence="6">
    <location>
        <begin position="162"/>
        <end position="184"/>
    </location>
</feature>
<evidence type="ECO:0000256" key="5">
    <source>
        <dbReference type="ARBA" id="ARBA00023136"/>
    </source>
</evidence>
<feature type="transmembrane region" description="Helical" evidence="6">
    <location>
        <begin position="15"/>
        <end position="36"/>
    </location>
</feature>
<comment type="subcellular location">
    <subcellularLocation>
        <location evidence="1 6">Membrane</location>
        <topology evidence="1 6">Multi-pass membrane protein</topology>
    </subcellularLocation>
</comment>
<dbReference type="GO" id="GO:0035435">
    <property type="term" value="P:phosphate ion transmembrane transport"/>
    <property type="evidence" value="ECO:0007669"/>
    <property type="project" value="TreeGrafter"/>
</dbReference>
<dbReference type="GO" id="GO:0016020">
    <property type="term" value="C:membrane"/>
    <property type="evidence" value="ECO:0007669"/>
    <property type="project" value="UniProtKB-SubCell"/>
</dbReference>
<feature type="transmembrane region" description="Helical" evidence="6">
    <location>
        <begin position="196"/>
        <end position="217"/>
    </location>
</feature>
<gene>
    <name evidence="7" type="ORF">CXU09_01395</name>
</gene>
<dbReference type="Proteomes" id="UP000235914">
    <property type="component" value="Unassembled WGS sequence"/>
</dbReference>
<sequence>MPSAHHSQETVMDSIYWIIITALLLLAAFDLINGVANDAVNFLNSAIGSKAAPVRVILTVASIGVLVGACFSGGMMEVARNGIFHPDMFSYHEVMLLFLGVMISEVILLDTFNTFGLPTSTTVSLVFGILGSAVATALFKISKLRLVQSVWDFINTDKAFEIVTSILLSVAIAFTVGTIVMWISRLAFTFKYQSRFKWFGCFWCGIAMTAIAYFAVFKGLKESTLMEPSFIQYIDQNLGMALLTAFGGFSVLMFLLQHLFMTNILRLTVLAGTFSLALAFAGNDLVNFIGVFMGGLDSFQYASGVAAAGGSPSSITSMECLMPGQGMPVNHYILFAAGCMMIFALWFSKKAKTVIATGVELSRQGEGGIERFGSVPPARAIVRSAIALGRGVKRLIPARMLVRMNHQWDPAPQPLNPKDRVAFDLIRATVNLTVASLLIAWATGRQLPLSTTYVTFMVAMGSSLADKAWGRESAVYRVTGVLTVISGWFMTGLAAFTLAAVMATILHYGQVYAIFGLLALVVVILVKSTIMHRKRESKLSVERFDQITEENILDVCSHQIVDSTLKLREIYNDTVENFFQGDRKALKELADAAERLAMTSSEHHKYDILPILYKMQSRSLDMGYHFVQALEHLNEATQSLSQFSESIFTYVDNNHTPFTIDQVDDLKEVHTALIKLLDEYCKMLQTGTYIQFDYTMVAQEQLLQLVAKATKRQIKRAQRNQTRTRSSLLYLNMLNEMRFMAVQVRALTNDERNFVAA</sequence>
<feature type="transmembrane region" description="Helical" evidence="6">
    <location>
        <begin position="56"/>
        <end position="76"/>
    </location>
</feature>
<keyword evidence="2 6" id="KW-0813">Transport</keyword>
<name>A0AAP8NN62_9BACT</name>
<dbReference type="EMBL" id="PJKN01000001">
    <property type="protein sequence ID" value="PNC57747.1"/>
    <property type="molecule type" value="Genomic_DNA"/>
</dbReference>
<dbReference type="AlphaFoldDB" id="A0AAP8NN62"/>
<dbReference type="InterPro" id="IPR001204">
    <property type="entry name" value="Phos_transporter"/>
</dbReference>
<evidence type="ECO:0000313" key="7">
    <source>
        <dbReference type="EMBL" id="PNC57747.1"/>
    </source>
</evidence>
<evidence type="ECO:0000256" key="4">
    <source>
        <dbReference type="ARBA" id="ARBA00022989"/>
    </source>
</evidence>
<feature type="transmembrane region" description="Helical" evidence="6">
    <location>
        <begin position="263"/>
        <end position="282"/>
    </location>
</feature>
<comment type="similarity">
    <text evidence="6">Belongs to the inorganic phosphate transporter (PiT) (TC 2.A.20) family.</text>
</comment>
<evidence type="ECO:0000313" key="8">
    <source>
        <dbReference type="Proteomes" id="UP000235914"/>
    </source>
</evidence>
<keyword evidence="6" id="KW-0592">Phosphate transport</keyword>
<feature type="transmembrane region" description="Helical" evidence="6">
    <location>
        <begin position="237"/>
        <end position="256"/>
    </location>
</feature>
<dbReference type="GO" id="GO:0005315">
    <property type="term" value="F:phosphate transmembrane transporter activity"/>
    <property type="evidence" value="ECO:0007669"/>
    <property type="project" value="InterPro"/>
</dbReference>
<dbReference type="Pfam" id="PF01384">
    <property type="entry name" value="PHO4"/>
    <property type="match status" value="1"/>
</dbReference>
<accession>A0AAP8NN62</accession>
<dbReference type="PANTHER" id="PTHR11101">
    <property type="entry name" value="PHOSPHATE TRANSPORTER"/>
    <property type="match status" value="1"/>
</dbReference>
<evidence type="ECO:0000256" key="3">
    <source>
        <dbReference type="ARBA" id="ARBA00022692"/>
    </source>
</evidence>